<reference evidence="3 4" key="1">
    <citation type="submission" date="2019-11" db="EMBL/GenBank/DDBJ databases">
        <title>Isolation of a new High Light Tolerant Cyanobacteria.</title>
        <authorList>
            <person name="Dobson Z."/>
            <person name="Vaughn N."/>
            <person name="Vaughn M."/>
            <person name="Fromme P."/>
            <person name="Mazor Y."/>
        </authorList>
    </citation>
    <scope>NUCLEOTIDE SEQUENCE [LARGE SCALE GENOMIC DNA]</scope>
    <source>
        <strain evidence="3 4">0216</strain>
    </source>
</reference>
<dbReference type="Pfam" id="PF12565">
    <property type="entry name" value="DUF3747"/>
    <property type="match status" value="1"/>
</dbReference>
<gene>
    <name evidence="3" type="ORF">GGC33_12705</name>
</gene>
<keyword evidence="2" id="KW-0732">Signal</keyword>
<dbReference type="Proteomes" id="UP000437131">
    <property type="component" value="Unassembled WGS sequence"/>
</dbReference>
<organism evidence="3 4">
    <name type="scientific">Cyanobacterium aponinum 0216</name>
    <dbReference type="NCBI Taxonomy" id="2676140"/>
    <lineage>
        <taxon>Bacteria</taxon>
        <taxon>Bacillati</taxon>
        <taxon>Cyanobacteriota</taxon>
        <taxon>Cyanophyceae</taxon>
        <taxon>Oscillatoriophycideae</taxon>
        <taxon>Chroococcales</taxon>
        <taxon>Geminocystaceae</taxon>
        <taxon>Cyanobacterium</taxon>
    </lineage>
</organism>
<name>A0A844GY81_9CHRO</name>
<evidence type="ECO:0000256" key="2">
    <source>
        <dbReference type="SAM" id="SignalP"/>
    </source>
</evidence>
<feature type="chain" id="PRO_5032566415" evidence="2">
    <location>
        <begin position="20"/>
        <end position="292"/>
    </location>
</feature>
<dbReference type="AlphaFoldDB" id="A0A844GY81"/>
<feature type="region of interest" description="Disordered" evidence="1">
    <location>
        <begin position="241"/>
        <end position="292"/>
    </location>
</feature>
<accession>A0A844GY81</accession>
<protein>
    <submittedName>
        <fullName evidence="3">DUF3747 domain-containing protein</fullName>
    </submittedName>
</protein>
<feature type="signal peptide" evidence="2">
    <location>
        <begin position="1"/>
        <end position="19"/>
    </location>
</feature>
<evidence type="ECO:0000313" key="3">
    <source>
        <dbReference type="EMBL" id="MTF39779.1"/>
    </source>
</evidence>
<evidence type="ECO:0000256" key="1">
    <source>
        <dbReference type="SAM" id="MobiDB-lite"/>
    </source>
</evidence>
<dbReference type="RefSeq" id="WP_015219565.1">
    <property type="nucleotide sequence ID" value="NZ_WMIA01000017.1"/>
</dbReference>
<evidence type="ECO:0000313" key="4">
    <source>
        <dbReference type="Proteomes" id="UP000437131"/>
    </source>
</evidence>
<dbReference type="EMBL" id="WMIA01000017">
    <property type="protein sequence ID" value="MTF39779.1"/>
    <property type="molecule type" value="Genomic_DNA"/>
</dbReference>
<comment type="caution">
    <text evidence="3">The sequence shown here is derived from an EMBL/GenBank/DDBJ whole genome shotgun (WGS) entry which is preliminary data.</text>
</comment>
<feature type="compositionally biased region" description="Polar residues" evidence="1">
    <location>
        <begin position="274"/>
        <end position="286"/>
    </location>
</feature>
<proteinExistence type="predicted"/>
<feature type="compositionally biased region" description="Basic and acidic residues" evidence="1">
    <location>
        <begin position="241"/>
        <end position="258"/>
    </location>
</feature>
<sequence length="292" mass="32932">MFKSLVSRKLSIIALTALASFLPINSAKSVTFQETEVPQEEFIAVAQPYGEDKYNLIVIEQIPGKNQCWNETGANPVNVDLLLLNFDFSGHCRRSTDANGYSIRYDSQDYGLEYILSLVEKDGNLLLMGLNRRSPGQPPVVIGSAKGISESPMKIILNPGWRFTKRTYEGKILGHVYFSYNSASAPQDVVPNMLEEQNQNSDQNNIESILEPNTIESTTEPISEEEILQQGTIQEIVAPEAEPRKEIDKSGKYHRIEDNSNNSTKIDRIDGEESSSNRYNLGQTRFQRMRNY</sequence>
<dbReference type="InterPro" id="IPR022222">
    <property type="entry name" value="DUF3747"/>
</dbReference>